<dbReference type="AlphaFoldDB" id="A0A1F6DG99"/>
<accession>A0A1F6DG99</accession>
<evidence type="ECO:0000313" key="1">
    <source>
        <dbReference type="EMBL" id="OGG60443.1"/>
    </source>
</evidence>
<proteinExistence type="predicted"/>
<evidence type="ECO:0000313" key="2">
    <source>
        <dbReference type="Proteomes" id="UP000176377"/>
    </source>
</evidence>
<gene>
    <name evidence="1" type="ORF">A2765_01250</name>
</gene>
<comment type="caution">
    <text evidence="1">The sequence shown here is derived from an EMBL/GenBank/DDBJ whole genome shotgun (WGS) entry which is preliminary data.</text>
</comment>
<dbReference type="EMBL" id="MFLA01000009">
    <property type="protein sequence ID" value="OGG60443.1"/>
    <property type="molecule type" value="Genomic_DNA"/>
</dbReference>
<organism evidence="1 2">
    <name type="scientific">Candidatus Kaiserbacteria bacterium RIFCSPHIGHO2_01_FULL_56_24</name>
    <dbReference type="NCBI Taxonomy" id="1798487"/>
    <lineage>
        <taxon>Bacteria</taxon>
        <taxon>Candidatus Kaiseribacteriota</taxon>
    </lineage>
</organism>
<dbReference type="Proteomes" id="UP000176377">
    <property type="component" value="Unassembled WGS sequence"/>
</dbReference>
<sequence length="271" mass="30100">MVIPKNVTMVCTVQMVRSASSVKYVRMGAPASHVTVWEQVSLLSKHGIRVLRSANSRFVVMESLQTNFLKNAITGRSAMMAQTVYSRSLPFARESGAVPAYPDRTMDAVLRVETKSVAMGLHNRAKSVMMETLHPVMDAARTAPQNPAVTDLRMPMERMVFRVMGMMNSVMMEILLRRMIVLRATRQPVETPSSGRITRSAMAHCSSLDIPAVPCARSSRLGEISVPLLPVVMDVWTYSPKNVMMGILLMRMAARVRASTNTAVMEQRREG</sequence>
<name>A0A1F6DG99_9BACT</name>
<reference evidence="1 2" key="1">
    <citation type="journal article" date="2016" name="Nat. Commun.">
        <title>Thousands of microbial genomes shed light on interconnected biogeochemical processes in an aquifer system.</title>
        <authorList>
            <person name="Anantharaman K."/>
            <person name="Brown C.T."/>
            <person name="Hug L.A."/>
            <person name="Sharon I."/>
            <person name="Castelle C.J."/>
            <person name="Probst A.J."/>
            <person name="Thomas B.C."/>
            <person name="Singh A."/>
            <person name="Wilkins M.J."/>
            <person name="Karaoz U."/>
            <person name="Brodie E.L."/>
            <person name="Williams K.H."/>
            <person name="Hubbard S.S."/>
            <person name="Banfield J.F."/>
        </authorList>
    </citation>
    <scope>NUCLEOTIDE SEQUENCE [LARGE SCALE GENOMIC DNA]</scope>
</reference>
<protein>
    <submittedName>
        <fullName evidence="1">Uncharacterized protein</fullName>
    </submittedName>
</protein>